<gene>
    <name evidence="12" type="primary">ctaA</name>
    <name evidence="13" type="ORF">C1H87_20990</name>
</gene>
<dbReference type="Pfam" id="PF02628">
    <property type="entry name" value="COX15-CtaA"/>
    <property type="match status" value="1"/>
</dbReference>
<comment type="subcellular location">
    <subcellularLocation>
        <location evidence="12">Cell membrane</location>
        <topology evidence="12">Multi-pass membrane protein</topology>
    </subcellularLocation>
    <subcellularLocation>
        <location evidence="2">Membrane</location>
        <topology evidence="2">Multi-pass membrane protein</topology>
    </subcellularLocation>
</comment>
<evidence type="ECO:0000256" key="8">
    <source>
        <dbReference type="ARBA" id="ARBA00023133"/>
    </source>
</evidence>
<keyword evidence="12" id="KW-1003">Cell membrane</keyword>
<sequence length="338" mass="39011">MNTNDKKVIYWLLTGCLLIFIMVVVGGITRLTHSGLSISNYKLISGTIPPMNDVEWEKAFDLYKQYPEYQKLNNQFTLQDFKDIYFWEWLHRVIGRFIGLVFLIPFLYFVITKKLSKATVKKAVVLLALGAFQGFLGWYMVKSGLVDRPDVSHYRLAAHLTTAFITFAYTFWVALDLMFPHKKEVHIAFRNLIRFTLAIVLLQIIYGAFVAGLDAGFIHNHWPMMSEGKFMHQTVYIEQTPLYKNFIEGKSGVQFVHRILAYVVVILILLIWKKSKKLNLTMYQSKGINIVLIVLAVQILLGIFTILLQVPVWLGVAHQVGAFFLLSAMTFLMHRFSK</sequence>
<feature type="transmembrane region" description="Helical" evidence="12">
    <location>
        <begin position="123"/>
        <end position="141"/>
    </location>
</feature>
<keyword evidence="4 12" id="KW-0479">Metal-binding</keyword>
<name>A0A2K9PVF9_9FLAO</name>
<feature type="transmembrane region" description="Helical" evidence="12">
    <location>
        <begin position="93"/>
        <end position="111"/>
    </location>
</feature>
<comment type="pathway">
    <text evidence="10 12">Porphyrin-containing compound metabolism; heme A biosynthesis; heme A from heme O: step 1/1.</text>
</comment>
<feature type="binding site" description="axial binding residue" evidence="12">
    <location>
        <position position="318"/>
    </location>
    <ligand>
        <name>heme</name>
        <dbReference type="ChEBI" id="CHEBI:30413"/>
    </ligand>
    <ligandPart>
        <name>Fe</name>
        <dbReference type="ChEBI" id="CHEBI:18248"/>
    </ligandPart>
</feature>
<feature type="transmembrane region" description="Helical" evidence="12">
    <location>
        <begin position="9"/>
        <end position="29"/>
    </location>
</feature>
<protein>
    <recommendedName>
        <fullName evidence="12">Heme A synthase</fullName>
        <shortName evidence="12">HAS</shortName>
        <ecNumber evidence="12">1.17.99.9</ecNumber>
    </recommendedName>
    <alternativeName>
        <fullName evidence="12">Cytochrome aa3-controlling protein</fullName>
    </alternativeName>
</protein>
<comment type="catalytic activity">
    <reaction evidence="11">
        <text>Fe(II)-heme o + 2 A + H2O = Fe(II)-heme a + 2 AH2</text>
        <dbReference type="Rhea" id="RHEA:63388"/>
        <dbReference type="ChEBI" id="CHEBI:13193"/>
        <dbReference type="ChEBI" id="CHEBI:15377"/>
        <dbReference type="ChEBI" id="CHEBI:17499"/>
        <dbReference type="ChEBI" id="CHEBI:60530"/>
        <dbReference type="ChEBI" id="CHEBI:61715"/>
        <dbReference type="EC" id="1.17.99.9"/>
    </reaction>
    <physiologicalReaction direction="left-to-right" evidence="11">
        <dbReference type="Rhea" id="RHEA:63389"/>
    </physiologicalReaction>
</comment>
<dbReference type="PANTHER" id="PTHR23289">
    <property type="entry name" value="CYTOCHROME C OXIDASE ASSEMBLY PROTEIN COX15"/>
    <property type="match status" value="1"/>
</dbReference>
<evidence type="ECO:0000256" key="11">
    <source>
        <dbReference type="ARBA" id="ARBA00048044"/>
    </source>
</evidence>
<evidence type="ECO:0000256" key="4">
    <source>
        <dbReference type="ARBA" id="ARBA00022723"/>
    </source>
</evidence>
<evidence type="ECO:0000313" key="13">
    <source>
        <dbReference type="EMBL" id="AUP81055.1"/>
    </source>
</evidence>
<dbReference type="Proteomes" id="UP000235826">
    <property type="component" value="Chromosome"/>
</dbReference>
<keyword evidence="6 12" id="KW-0560">Oxidoreductase</keyword>
<dbReference type="RefSeq" id="WP_102757698.1">
    <property type="nucleotide sequence ID" value="NZ_CP025791.1"/>
</dbReference>
<dbReference type="EC" id="1.17.99.9" evidence="12"/>
<keyword evidence="9 12" id="KW-0472">Membrane</keyword>
<evidence type="ECO:0000256" key="10">
    <source>
        <dbReference type="ARBA" id="ARBA00044501"/>
    </source>
</evidence>
<evidence type="ECO:0000256" key="6">
    <source>
        <dbReference type="ARBA" id="ARBA00023002"/>
    </source>
</evidence>
<proteinExistence type="inferred from homology"/>
<dbReference type="EMBL" id="CP025791">
    <property type="protein sequence ID" value="AUP81055.1"/>
    <property type="molecule type" value="Genomic_DNA"/>
</dbReference>
<dbReference type="UniPathway" id="UPA00269">
    <property type="reaction ID" value="UER00713"/>
</dbReference>
<comment type="cofactor">
    <cofactor evidence="1 12">
        <name>heme b</name>
        <dbReference type="ChEBI" id="CHEBI:60344"/>
    </cofactor>
</comment>
<evidence type="ECO:0000256" key="1">
    <source>
        <dbReference type="ARBA" id="ARBA00001970"/>
    </source>
</evidence>
<dbReference type="GO" id="GO:0005886">
    <property type="term" value="C:plasma membrane"/>
    <property type="evidence" value="ECO:0007669"/>
    <property type="project" value="UniProtKB-SubCell"/>
</dbReference>
<dbReference type="HAMAP" id="MF_01665">
    <property type="entry name" value="HemeA_synth_type2"/>
    <property type="match status" value="1"/>
</dbReference>
<keyword evidence="3 12" id="KW-0812">Transmembrane</keyword>
<feature type="transmembrane region" description="Helical" evidence="12">
    <location>
        <begin position="288"/>
        <end position="310"/>
    </location>
</feature>
<comment type="similarity">
    <text evidence="12">Belongs to the COX15/CtaA family. Type 2 subfamily.</text>
</comment>
<feature type="transmembrane region" description="Helical" evidence="12">
    <location>
        <begin position="316"/>
        <end position="333"/>
    </location>
</feature>
<comment type="function">
    <text evidence="12">Catalyzes the conversion of heme O to heme A by two successive hydroxylations of the methyl group at C8. The first hydroxylation forms heme I, the second hydroxylation results in an unstable dihydroxymethyl group, which spontaneously dehydrates, resulting in the formyl group of heme A.</text>
</comment>
<feature type="binding site" description="axial binding residue" evidence="12">
    <location>
        <position position="257"/>
    </location>
    <ligand>
        <name>heme</name>
        <dbReference type="ChEBI" id="CHEBI:30413"/>
    </ligand>
    <ligandPart>
        <name>Fe</name>
        <dbReference type="ChEBI" id="CHEBI:18248"/>
    </ligandPart>
</feature>
<comment type="subunit">
    <text evidence="12">Interacts with CtaB.</text>
</comment>
<feature type="transmembrane region" description="Helical" evidence="12">
    <location>
        <begin position="255"/>
        <end position="272"/>
    </location>
</feature>
<dbReference type="GO" id="GO:0006784">
    <property type="term" value="P:heme A biosynthetic process"/>
    <property type="evidence" value="ECO:0007669"/>
    <property type="project" value="UniProtKB-UniRule"/>
</dbReference>
<dbReference type="GO" id="GO:0016653">
    <property type="term" value="F:oxidoreductase activity, acting on NAD(P)H, heme protein as acceptor"/>
    <property type="evidence" value="ECO:0007669"/>
    <property type="project" value="TreeGrafter"/>
</dbReference>
<keyword evidence="8 12" id="KW-0350">Heme biosynthesis</keyword>
<dbReference type="GO" id="GO:0046872">
    <property type="term" value="F:metal ion binding"/>
    <property type="evidence" value="ECO:0007669"/>
    <property type="project" value="UniProtKB-KW"/>
</dbReference>
<keyword evidence="5 12" id="KW-1133">Transmembrane helix</keyword>
<dbReference type="GO" id="GO:0120547">
    <property type="term" value="F:heme A synthase activity"/>
    <property type="evidence" value="ECO:0007669"/>
    <property type="project" value="UniProtKB-EC"/>
</dbReference>
<keyword evidence="7 12" id="KW-0408">Iron</keyword>
<evidence type="ECO:0000256" key="3">
    <source>
        <dbReference type="ARBA" id="ARBA00022692"/>
    </source>
</evidence>
<evidence type="ECO:0000256" key="5">
    <source>
        <dbReference type="ARBA" id="ARBA00022989"/>
    </source>
</evidence>
<keyword evidence="14" id="KW-1185">Reference proteome</keyword>
<evidence type="ECO:0000313" key="14">
    <source>
        <dbReference type="Proteomes" id="UP000235826"/>
    </source>
</evidence>
<evidence type="ECO:0000256" key="12">
    <source>
        <dbReference type="HAMAP-Rule" id="MF_01665"/>
    </source>
</evidence>
<feature type="transmembrane region" description="Helical" evidence="12">
    <location>
        <begin position="153"/>
        <end position="175"/>
    </location>
</feature>
<organism evidence="13 14">
    <name type="scientific">Flavivirga eckloniae</name>
    <dbReference type="NCBI Taxonomy" id="1803846"/>
    <lineage>
        <taxon>Bacteria</taxon>
        <taxon>Pseudomonadati</taxon>
        <taxon>Bacteroidota</taxon>
        <taxon>Flavobacteriia</taxon>
        <taxon>Flavobacteriales</taxon>
        <taxon>Flavobacteriaceae</taxon>
        <taxon>Flavivirga</taxon>
    </lineage>
</organism>
<dbReference type="InterPro" id="IPR023754">
    <property type="entry name" value="HemeA_Synthase_type2"/>
</dbReference>
<dbReference type="KEGG" id="fek:C1H87_20990"/>
<feature type="transmembrane region" description="Helical" evidence="12">
    <location>
        <begin position="195"/>
        <end position="218"/>
    </location>
</feature>
<accession>A0A2K9PVF9</accession>
<evidence type="ECO:0000256" key="9">
    <source>
        <dbReference type="ARBA" id="ARBA00023136"/>
    </source>
</evidence>
<dbReference type="PANTHER" id="PTHR23289:SF2">
    <property type="entry name" value="CYTOCHROME C OXIDASE ASSEMBLY PROTEIN COX15 HOMOLOG"/>
    <property type="match status" value="1"/>
</dbReference>
<evidence type="ECO:0000256" key="7">
    <source>
        <dbReference type="ARBA" id="ARBA00023004"/>
    </source>
</evidence>
<dbReference type="AlphaFoldDB" id="A0A2K9PVF9"/>
<evidence type="ECO:0000256" key="2">
    <source>
        <dbReference type="ARBA" id="ARBA00004141"/>
    </source>
</evidence>
<dbReference type="OrthoDB" id="9793156at2"/>
<reference evidence="13 14" key="1">
    <citation type="submission" date="2018-01" db="EMBL/GenBank/DDBJ databases">
        <title>Complete genome sequence of Flavivirga eckloniae ECD14 isolated from seaweed Ecklonia cava.</title>
        <authorList>
            <person name="Lee J.H."/>
            <person name="Baik K.S."/>
            <person name="Seong C.N."/>
        </authorList>
    </citation>
    <scope>NUCLEOTIDE SEQUENCE [LARGE SCALE GENOMIC DNA]</scope>
    <source>
        <strain evidence="13 14">ECD14</strain>
    </source>
</reference>
<dbReference type="InterPro" id="IPR003780">
    <property type="entry name" value="COX15/CtaA_fam"/>
</dbReference>